<evidence type="ECO:0000256" key="2">
    <source>
        <dbReference type="SAM" id="Phobius"/>
    </source>
</evidence>
<organism evidence="3">
    <name type="scientific">Aegilops tauschii</name>
    <name type="common">Tausch's goatgrass</name>
    <name type="synonym">Aegilops squarrosa</name>
    <dbReference type="NCBI Taxonomy" id="37682"/>
    <lineage>
        <taxon>Eukaryota</taxon>
        <taxon>Viridiplantae</taxon>
        <taxon>Streptophyta</taxon>
        <taxon>Embryophyta</taxon>
        <taxon>Tracheophyta</taxon>
        <taxon>Spermatophyta</taxon>
        <taxon>Magnoliopsida</taxon>
        <taxon>Liliopsida</taxon>
        <taxon>Poales</taxon>
        <taxon>Poaceae</taxon>
        <taxon>BOP clade</taxon>
        <taxon>Pooideae</taxon>
        <taxon>Triticodae</taxon>
        <taxon>Triticeae</taxon>
        <taxon>Triticinae</taxon>
        <taxon>Aegilops</taxon>
    </lineage>
</organism>
<dbReference type="InterPro" id="IPR001810">
    <property type="entry name" value="F-box_dom"/>
</dbReference>
<proteinExistence type="predicted"/>
<dbReference type="SMART" id="SM00256">
    <property type="entry name" value="FBOX"/>
    <property type="match status" value="2"/>
</dbReference>
<dbReference type="Pfam" id="PF00646">
    <property type="entry name" value="F-box"/>
    <property type="match status" value="1"/>
</dbReference>
<dbReference type="PANTHER" id="PTHR34223">
    <property type="entry name" value="OS11G0201299 PROTEIN"/>
    <property type="match status" value="1"/>
</dbReference>
<dbReference type="PROSITE" id="PS50181">
    <property type="entry name" value="FBOX"/>
    <property type="match status" value="1"/>
</dbReference>
<feature type="compositionally biased region" description="Basic and acidic residues" evidence="1">
    <location>
        <begin position="443"/>
        <end position="456"/>
    </location>
</feature>
<keyword evidence="2" id="KW-0472">Membrane</keyword>
<evidence type="ECO:0000256" key="1">
    <source>
        <dbReference type="SAM" id="MobiDB-lite"/>
    </source>
</evidence>
<sequence>MDKKAAGTREDPFRVLPDDVLDHILSFLLGDDAMQTCVLNTQWHDLWRRKTSLRFILDEWSSYSTQRFNQLVKLIIHLRGDASLTDCQINPCGDVGHCDFSQTKLLIEYVLKCRVEDLLVCAGEYVHDPLLLEARLISRHLRTIEFGNVDLIDSSLDFSGCPVLEELAIESCCVGTRKICSRSLKHLRFTGDCIFSNEIHIDIAAPRLISLELGNFLNLSPSLEEMPLLEKASILLGDECCNVCKSDEEDFSDLTCGCANKKCLLLNGLSNAVDLKLIAAPDLALHYLSYSYCYLPVTTSESEFFSVPLQFLQLIFKRDLEWRPKFDKLKTLVLNDWFTAIDLVCILQHSPNLEKFTLKIDFPEVRCNYTSIRMFHPLIGTKIQFRDDPEEHQARDGDDMVGCDVAVEGEPGIETIGPAAKSLTKRSPSIDQMGVEGDASSASKKEVGKGLEDGRWGDEEDSARHLLDGMLEMAAASDRDPFGDLPDELLWRVLSFLPGDDALQTCVLDTRWRDLWRHATSLLFVFDGPTFPRYKRFEQLVKLVTHLRGNSPLVSLISQHLRTIHLERVNLDCSDLKFSGCPVLQDLTIQFCNIHARKMSSKSLKRLFIIDCCSLPDIVRLRICAPSLISLQLEDFEGLTPFLENMPLLETAHVTLMVDAMIIVAVIGGFVIILSVVVIHILSRRGCFSMFLYRWDLKWCPVFGKLKTLLINKCFTAIDLVCILQHSPVLEMLTLRFDNTENIAGATGAQETIEQPLTCACLKFVYIECEKVDEGLVMKIVAVLILKFSLVQLLPMFEGMHGMVAKVVDHRFSLLSNDILWRVLPFSSASMDEALQTRVLDNRCRDL</sequence>
<reference evidence="3" key="1">
    <citation type="submission" date="2015-06" db="UniProtKB">
        <authorList>
            <consortium name="EnsemblPlants"/>
        </authorList>
    </citation>
    <scope>IDENTIFICATION</scope>
</reference>
<dbReference type="PANTHER" id="PTHR34223:SF59">
    <property type="entry name" value="F-BOX DOMAIN-CONTAINING PROTEIN"/>
    <property type="match status" value="1"/>
</dbReference>
<name>R7W3T1_AEGTA</name>
<dbReference type="CDD" id="cd22160">
    <property type="entry name" value="F-box_AtFBL13-like"/>
    <property type="match status" value="1"/>
</dbReference>
<dbReference type="SUPFAM" id="SSF81383">
    <property type="entry name" value="F-box domain"/>
    <property type="match status" value="2"/>
</dbReference>
<accession>R7W3T1</accession>
<dbReference type="EnsemblPlants" id="EMT14651">
    <property type="protein sequence ID" value="EMT14651"/>
    <property type="gene ID" value="F775_00165"/>
</dbReference>
<dbReference type="InterPro" id="IPR053781">
    <property type="entry name" value="F-box_AtFBL13-like"/>
</dbReference>
<keyword evidence="2" id="KW-1133">Transmembrane helix</keyword>
<feature type="region of interest" description="Disordered" evidence="1">
    <location>
        <begin position="424"/>
        <end position="456"/>
    </location>
</feature>
<evidence type="ECO:0000313" key="3">
    <source>
        <dbReference type="EnsemblPlants" id="EMT14651"/>
    </source>
</evidence>
<dbReference type="AlphaFoldDB" id="R7W3T1"/>
<protein>
    <submittedName>
        <fullName evidence="3">Uncharacterized protein</fullName>
    </submittedName>
</protein>
<dbReference type="SUPFAM" id="SSF52047">
    <property type="entry name" value="RNI-like"/>
    <property type="match status" value="1"/>
</dbReference>
<dbReference type="Gene3D" id="1.20.1280.50">
    <property type="match status" value="1"/>
</dbReference>
<feature type="transmembrane region" description="Helical" evidence="2">
    <location>
        <begin position="660"/>
        <end position="682"/>
    </location>
</feature>
<dbReference type="InterPro" id="IPR036047">
    <property type="entry name" value="F-box-like_dom_sf"/>
</dbReference>
<dbReference type="InterPro" id="IPR053197">
    <property type="entry name" value="F-box_SCFL_complex_component"/>
</dbReference>
<keyword evidence="2" id="KW-0812">Transmembrane</keyword>